<comment type="function">
    <text evidence="9">Topoisomerase IV is essential for chromosome segregation. It relaxes supercoiled DNA. Performs the decatenation events required during the replication of a circular DNA molecule.</text>
</comment>
<dbReference type="EC" id="5.6.2.2" evidence="9"/>
<dbReference type="InterPro" id="IPR036890">
    <property type="entry name" value="HATPase_C_sf"/>
</dbReference>
<dbReference type="InterPro" id="IPR013759">
    <property type="entry name" value="Topo_IIA_B_C"/>
</dbReference>
<keyword evidence="4" id="KW-0479">Metal-binding</keyword>
<feature type="compositionally biased region" description="Basic and acidic residues" evidence="10">
    <location>
        <begin position="387"/>
        <end position="398"/>
    </location>
</feature>
<reference evidence="14" key="2">
    <citation type="journal article" date="2022" name="Microbiol. Spectr.">
        <title>Optimizing Conditions in the Acid Tolerance Test for Potential Probiotics Using Response Surface Methodology.</title>
        <authorList>
            <person name="Ko H.I."/>
            <person name="Jeong C.H."/>
            <person name="Hong S.W."/>
            <person name="Eun J.B."/>
            <person name="Kim T.W."/>
        </authorList>
    </citation>
    <scope>NUCLEOTIDE SEQUENCE</scope>
    <source>
        <strain evidence="14">KCKM 0438</strain>
    </source>
</reference>
<sequence>MVIDINNYDDSAIQVLEGLDAVRKRPGMYIGSTDGTGLHHLVWEIVDNAVDEALSGFGNKITVTINADGSLSVEDEGRGMPVGKHAMGIPTVEVIFTILHAGGKFGQGGYKTSGGLHGVGSSVVNALSTWLEVEITRDGTVYRQRFENGGHPATTLEKIGKAPKSKTGTKVTFMPDSTIFSTTEFKYNIISERLNESAFLLKEVTISLEDKRTDEKEEFHYENGVQDFVAYLNEDKDSLTPVLYFEGKQDGFEVEVALQYNDGYSENILSFVNNVRTKDGGTHEAGLKTAITKAMNEYARKVNLLKDKDKNLEGSDYREGLTAVLSVLIPEEHLQFEGQTKDKLGSPLARPVVDSLVSEKLSFYLMENGELAQNLIRKAIKAREAREAARKAREDSRNGKKSKKDKGLLSGKLTPAQTKNPNKNELYLVEGDSAGGSAKQGRDRKFQAILPLRGKVINTEKAKMQDILKNEEINTMIYTIGAGVGADFTLADRNYDKVIIMTDADTDGAHIQTLLLTFFYRYMKPLVEAGHVYIALPPLYKMSEGKGKKEKIEYAWTDGELAELRKQFGKNANLQRYKGLGEMNADQLWETTMDPETRTLIQVTIDDAAQAEKRVSVLMGDKVEPRRKWIENNVKFTMEEDTAF</sequence>
<dbReference type="Gene3D" id="3.30.230.10">
    <property type="match status" value="1"/>
</dbReference>
<evidence type="ECO:0000313" key="14">
    <source>
        <dbReference type="EMBL" id="WMX70414.1"/>
    </source>
</evidence>
<reference evidence="12" key="3">
    <citation type="submission" date="2023-04" db="EMBL/GenBank/DDBJ databases">
        <authorList>
            <person name="McDonnell B."/>
        </authorList>
    </citation>
    <scope>NUCLEOTIDE SEQUENCE</scope>
    <source>
        <strain evidence="13">JM1</strain>
        <strain evidence="12">JM3</strain>
    </source>
</reference>
<dbReference type="InterPro" id="IPR003594">
    <property type="entry name" value="HATPase_dom"/>
</dbReference>
<name>A0A0M2ZWF4_LACLC</name>
<feature type="site" description="Interaction with DNA" evidence="9">
    <location>
        <position position="510"/>
    </location>
</feature>
<dbReference type="AlphaFoldDB" id="A0A0M2ZWF4"/>
<keyword evidence="5" id="KW-0460">Magnesium</keyword>
<dbReference type="Proteomes" id="UP000191806">
    <property type="component" value="Chromosome"/>
</dbReference>
<dbReference type="SMART" id="SM00387">
    <property type="entry name" value="HATPase_c"/>
    <property type="match status" value="1"/>
</dbReference>
<dbReference type="InterPro" id="IPR018522">
    <property type="entry name" value="TopoIIA_CS"/>
</dbReference>
<dbReference type="Gene3D" id="3.40.50.670">
    <property type="match status" value="1"/>
</dbReference>
<evidence type="ECO:0000256" key="4">
    <source>
        <dbReference type="ARBA" id="ARBA00022723"/>
    </source>
</evidence>
<dbReference type="PRINTS" id="PR01159">
    <property type="entry name" value="DNAGYRASEB"/>
</dbReference>
<evidence type="ECO:0000259" key="11">
    <source>
        <dbReference type="PROSITE" id="PS50880"/>
    </source>
</evidence>
<dbReference type="PROSITE" id="PS50880">
    <property type="entry name" value="TOPRIM"/>
    <property type="match status" value="1"/>
</dbReference>
<evidence type="ECO:0000256" key="8">
    <source>
        <dbReference type="ARBA" id="ARBA00063644"/>
    </source>
</evidence>
<keyword evidence="6 9" id="KW-0238">DNA-binding</keyword>
<dbReference type="PANTHER" id="PTHR45866:SF12">
    <property type="entry name" value="DNA TOPOISOMERASE 4 SUBUNIT B"/>
    <property type="match status" value="1"/>
</dbReference>
<evidence type="ECO:0000313" key="12">
    <source>
        <dbReference type="EMBL" id="ARE23203.1"/>
    </source>
</evidence>
<dbReference type="Proteomes" id="UP000192161">
    <property type="component" value="Chromosome"/>
</dbReference>
<evidence type="ECO:0000256" key="9">
    <source>
        <dbReference type="HAMAP-Rule" id="MF_00939"/>
    </source>
</evidence>
<evidence type="ECO:0000256" key="3">
    <source>
        <dbReference type="ARBA" id="ARBA00010708"/>
    </source>
</evidence>
<evidence type="ECO:0000256" key="5">
    <source>
        <dbReference type="ARBA" id="ARBA00022842"/>
    </source>
</evidence>
<proteinExistence type="inferred from homology"/>
<dbReference type="InterPro" id="IPR000565">
    <property type="entry name" value="Topo_IIA_B"/>
</dbReference>
<dbReference type="PANTHER" id="PTHR45866">
    <property type="entry name" value="DNA GYRASE/TOPOISOMERASE SUBUNIT B"/>
    <property type="match status" value="1"/>
</dbReference>
<dbReference type="SUPFAM" id="SSF55874">
    <property type="entry name" value="ATPase domain of HSP90 chaperone/DNA topoisomerase II/histidine kinase"/>
    <property type="match status" value="1"/>
</dbReference>
<dbReference type="InterPro" id="IPR013506">
    <property type="entry name" value="Topo_IIA_bsu_dom2"/>
</dbReference>
<comment type="subunit">
    <text evidence="8 9">Heterotetramer composed of ParC and ParE.</text>
</comment>
<evidence type="ECO:0000313" key="15">
    <source>
        <dbReference type="Proteomes" id="UP000191806"/>
    </source>
</evidence>
<evidence type="ECO:0000256" key="10">
    <source>
        <dbReference type="SAM" id="MobiDB-lite"/>
    </source>
</evidence>
<keyword evidence="9" id="KW-0547">Nucleotide-binding</keyword>
<feature type="region of interest" description="Disordered" evidence="10">
    <location>
        <begin position="387"/>
        <end position="425"/>
    </location>
</feature>
<dbReference type="SUPFAM" id="SSF56719">
    <property type="entry name" value="Type II DNA topoisomerase"/>
    <property type="match status" value="1"/>
</dbReference>
<dbReference type="CDD" id="cd00822">
    <property type="entry name" value="TopoII_Trans_DNA_gyrase"/>
    <property type="match status" value="1"/>
</dbReference>
<comment type="similarity">
    <text evidence="3">Belongs to the type II topoisomerase GyrB family.</text>
</comment>
<evidence type="ECO:0000256" key="7">
    <source>
        <dbReference type="ARBA" id="ARBA00023235"/>
    </source>
</evidence>
<dbReference type="FunFam" id="3.30.565.10:FF:000002">
    <property type="entry name" value="DNA gyrase subunit B"/>
    <property type="match status" value="1"/>
</dbReference>
<dbReference type="Pfam" id="PF02518">
    <property type="entry name" value="HATPase_c"/>
    <property type="match status" value="1"/>
</dbReference>
<dbReference type="GO" id="GO:0005694">
    <property type="term" value="C:chromosome"/>
    <property type="evidence" value="ECO:0007669"/>
    <property type="project" value="InterPro"/>
</dbReference>
<reference evidence="15 16" key="1">
    <citation type="journal article" date="2017" name="BMC Genomics">
        <title>Comparative and functional genomics of the Lactococcus lactis taxon; insights into evolution and niche adaptation.</title>
        <authorList>
            <person name="Kelleher P."/>
            <person name="Bottacini F."/>
            <person name="Mahony J."/>
            <person name="Kilcawley K.N."/>
            <person name="van Sinderen D."/>
        </authorList>
    </citation>
    <scope>NUCLEOTIDE SEQUENCE [LARGE SCALE GENOMIC DNA]</scope>
    <source>
        <strain evidence="13 15">JM1</strain>
        <strain evidence="12 16">JM3</strain>
    </source>
</reference>
<feature type="domain" description="Toprim" evidence="11">
    <location>
        <begin position="424"/>
        <end position="538"/>
    </location>
</feature>
<dbReference type="InterPro" id="IPR013760">
    <property type="entry name" value="Topo_IIA-like_dom_sf"/>
</dbReference>
<feature type="binding site" evidence="9">
    <location>
        <position position="341"/>
    </location>
    <ligand>
        <name>ATP</name>
        <dbReference type="ChEBI" id="CHEBI:30616"/>
    </ligand>
</feature>
<dbReference type="InterPro" id="IPR001241">
    <property type="entry name" value="Topo_IIA"/>
</dbReference>
<dbReference type="GO" id="GO:0005524">
    <property type="term" value="F:ATP binding"/>
    <property type="evidence" value="ECO:0007669"/>
    <property type="project" value="UniProtKB-UniRule"/>
</dbReference>
<dbReference type="NCBIfam" id="NF004189">
    <property type="entry name" value="PRK05644.1"/>
    <property type="match status" value="1"/>
</dbReference>
<dbReference type="Gene3D" id="3.30.565.10">
    <property type="entry name" value="Histidine kinase-like ATPase, C-terminal domain"/>
    <property type="match status" value="1"/>
</dbReference>
<dbReference type="Proteomes" id="UP001254658">
    <property type="component" value="Chromosome"/>
</dbReference>
<dbReference type="Pfam" id="PF00986">
    <property type="entry name" value="DNA_gyraseB_C"/>
    <property type="match status" value="1"/>
</dbReference>
<keyword evidence="9" id="KW-0067">ATP-binding</keyword>
<feature type="binding site" evidence="9">
    <location>
        <position position="8"/>
    </location>
    <ligand>
        <name>ATP</name>
        <dbReference type="ChEBI" id="CHEBI:30616"/>
    </ligand>
</feature>
<dbReference type="Pfam" id="PF00204">
    <property type="entry name" value="DNA_gyraseB"/>
    <property type="match status" value="1"/>
</dbReference>
<dbReference type="InterPro" id="IPR006171">
    <property type="entry name" value="TOPRIM_dom"/>
</dbReference>
<comment type="cofactor">
    <cofactor evidence="2">
        <name>Mg(2+)</name>
        <dbReference type="ChEBI" id="CHEBI:18420"/>
    </cofactor>
</comment>
<feature type="binding site" evidence="9">
    <location>
        <position position="48"/>
    </location>
    <ligand>
        <name>ATP</name>
        <dbReference type="ChEBI" id="CHEBI:30616"/>
    </ligand>
</feature>
<evidence type="ECO:0000256" key="2">
    <source>
        <dbReference type="ARBA" id="ARBA00001946"/>
    </source>
</evidence>
<dbReference type="EMBL" id="CP015901">
    <property type="protein sequence ID" value="ARE23203.1"/>
    <property type="molecule type" value="Genomic_DNA"/>
</dbReference>
<evidence type="ECO:0000313" key="16">
    <source>
        <dbReference type="Proteomes" id="UP000192161"/>
    </source>
</evidence>
<dbReference type="GO" id="GO:0007059">
    <property type="term" value="P:chromosome segregation"/>
    <property type="evidence" value="ECO:0007669"/>
    <property type="project" value="UniProtKB-UniRule"/>
</dbReference>
<dbReference type="InterPro" id="IPR002288">
    <property type="entry name" value="DNA_gyrase_B_C"/>
</dbReference>
<feature type="site" description="Interaction with DNA" evidence="9">
    <location>
        <position position="458"/>
    </location>
</feature>
<comment type="similarity">
    <text evidence="9">Belongs to the type II topoisomerase family. ParE type 2 subfamily.</text>
</comment>
<dbReference type="EMBL" id="CP133787">
    <property type="protein sequence ID" value="WMX70414.1"/>
    <property type="molecule type" value="Genomic_DNA"/>
</dbReference>
<dbReference type="CDD" id="cd16928">
    <property type="entry name" value="HATPase_GyrB-like"/>
    <property type="match status" value="1"/>
</dbReference>
<evidence type="ECO:0000256" key="6">
    <source>
        <dbReference type="ARBA" id="ARBA00023125"/>
    </source>
</evidence>
<dbReference type="RefSeq" id="WP_011675989.1">
    <property type="nucleotide sequence ID" value="NZ_CP015899.2"/>
</dbReference>
<dbReference type="PROSITE" id="PS00177">
    <property type="entry name" value="TOPOISOMERASE_II"/>
    <property type="match status" value="1"/>
</dbReference>
<gene>
    <name evidence="9 12" type="primary">parE</name>
    <name evidence="13" type="ORF">LLJM1_1019</name>
    <name evidence="12" type="ORF">LLJM3_1004</name>
    <name evidence="14" type="ORF">RF668_11005</name>
</gene>
<dbReference type="PRINTS" id="PR00418">
    <property type="entry name" value="TPI2FAMILY"/>
</dbReference>
<dbReference type="GO" id="GO:0046872">
    <property type="term" value="F:metal ion binding"/>
    <property type="evidence" value="ECO:0007669"/>
    <property type="project" value="UniProtKB-KW"/>
</dbReference>
<keyword evidence="9" id="KW-0799">Topoisomerase</keyword>
<protein>
    <recommendedName>
        <fullName evidence="9">DNA topoisomerase 4 subunit B</fullName>
        <ecNumber evidence="9">5.6.2.2</ecNumber>
    </recommendedName>
    <alternativeName>
        <fullName evidence="9">Topoisomerase IV subunit B</fullName>
    </alternativeName>
</protein>
<feature type="binding site" evidence="9">
    <location>
        <begin position="115"/>
        <end position="121"/>
    </location>
    <ligand>
        <name>ATP</name>
        <dbReference type="ChEBI" id="CHEBI:30616"/>
    </ligand>
</feature>
<dbReference type="GO" id="GO:0003677">
    <property type="term" value="F:DNA binding"/>
    <property type="evidence" value="ECO:0007669"/>
    <property type="project" value="UniProtKB-UniRule"/>
</dbReference>
<comment type="catalytic activity">
    <reaction evidence="1 9">
        <text>ATP-dependent breakage, passage and rejoining of double-stranded DNA.</text>
        <dbReference type="EC" id="5.6.2.2"/>
    </reaction>
</comment>
<dbReference type="GO" id="GO:0034335">
    <property type="term" value="F:DNA negative supercoiling activity"/>
    <property type="evidence" value="ECO:0007669"/>
    <property type="project" value="UniProtKB-ARBA"/>
</dbReference>
<accession>A0A0M2ZWF4</accession>
<dbReference type="InterPro" id="IPR005740">
    <property type="entry name" value="ParE_type2"/>
</dbReference>
<dbReference type="FunFam" id="3.40.50.670:FF:000002">
    <property type="entry name" value="DNA gyrase subunit B"/>
    <property type="match status" value="1"/>
</dbReference>
<dbReference type="Pfam" id="PF01751">
    <property type="entry name" value="Toprim"/>
    <property type="match status" value="1"/>
</dbReference>
<dbReference type="HAMAP" id="MF_00939">
    <property type="entry name" value="ParE_type2"/>
    <property type="match status" value="1"/>
</dbReference>
<dbReference type="GO" id="GO:0006265">
    <property type="term" value="P:DNA topological change"/>
    <property type="evidence" value="ECO:0007669"/>
    <property type="project" value="UniProtKB-UniRule"/>
</dbReference>
<dbReference type="InterPro" id="IPR014721">
    <property type="entry name" value="Ribsml_uS5_D2-typ_fold_subgr"/>
</dbReference>
<dbReference type="EMBL" id="CP015899">
    <property type="protein sequence ID" value="ARE28395.1"/>
    <property type="molecule type" value="Genomic_DNA"/>
</dbReference>
<feature type="site" description="Interaction with DNA" evidence="9">
    <location>
        <position position="626"/>
    </location>
</feature>
<reference evidence="14" key="4">
    <citation type="submission" date="2023-09" db="EMBL/GenBank/DDBJ databases">
        <authorList>
            <person name="Kim T.W."/>
        </authorList>
    </citation>
    <scope>NUCLEOTIDE SEQUENCE</scope>
    <source>
        <strain evidence="14">KCKM 0438</strain>
    </source>
</reference>
<keyword evidence="7 9" id="KW-0413">Isomerase</keyword>
<dbReference type="InterPro" id="IPR020568">
    <property type="entry name" value="Ribosomal_Su5_D2-typ_SF"/>
</dbReference>
<dbReference type="SMART" id="SM00433">
    <property type="entry name" value="TOP2c"/>
    <property type="match status" value="1"/>
</dbReference>
<dbReference type="NCBIfam" id="TIGR01058">
    <property type="entry name" value="parE_Gpos"/>
    <property type="match status" value="1"/>
</dbReference>
<dbReference type="SUPFAM" id="SSF54211">
    <property type="entry name" value="Ribosomal protein S5 domain 2-like"/>
    <property type="match status" value="1"/>
</dbReference>
<feature type="binding site" evidence="9">
    <location>
        <position position="75"/>
    </location>
    <ligand>
        <name>ATP</name>
        <dbReference type="ChEBI" id="CHEBI:30616"/>
    </ligand>
</feature>
<evidence type="ECO:0000256" key="1">
    <source>
        <dbReference type="ARBA" id="ARBA00000185"/>
    </source>
</evidence>
<organism evidence="12 16">
    <name type="scientific">Lactococcus lactis subsp. cremoris</name>
    <name type="common">Streptococcus cremoris</name>
    <dbReference type="NCBI Taxonomy" id="1359"/>
    <lineage>
        <taxon>Bacteria</taxon>
        <taxon>Bacillati</taxon>
        <taxon>Bacillota</taxon>
        <taxon>Bacilli</taxon>
        <taxon>Lactobacillales</taxon>
        <taxon>Streptococcaceae</taxon>
        <taxon>Lactococcus</taxon>
    </lineage>
</organism>
<evidence type="ECO:0000313" key="13">
    <source>
        <dbReference type="EMBL" id="ARE28395.1"/>
    </source>
</evidence>
<dbReference type="FunFam" id="3.30.230.10:FF:000005">
    <property type="entry name" value="DNA gyrase subunit B"/>
    <property type="match status" value="1"/>
</dbReference>